<keyword evidence="3" id="KW-1185">Reference proteome</keyword>
<name>A0AAV6Q5N7_SOLSE</name>
<keyword evidence="1" id="KW-0472">Membrane</keyword>
<dbReference type="EMBL" id="JAGKHQ010000019">
    <property type="protein sequence ID" value="KAG7483283.1"/>
    <property type="molecule type" value="Genomic_DNA"/>
</dbReference>
<accession>A0AAV6Q5N7</accession>
<keyword evidence="1" id="KW-0812">Transmembrane</keyword>
<organism evidence="2 3">
    <name type="scientific">Solea senegalensis</name>
    <name type="common">Senegalese sole</name>
    <dbReference type="NCBI Taxonomy" id="28829"/>
    <lineage>
        <taxon>Eukaryota</taxon>
        <taxon>Metazoa</taxon>
        <taxon>Chordata</taxon>
        <taxon>Craniata</taxon>
        <taxon>Vertebrata</taxon>
        <taxon>Euteleostomi</taxon>
        <taxon>Actinopterygii</taxon>
        <taxon>Neopterygii</taxon>
        <taxon>Teleostei</taxon>
        <taxon>Neoteleostei</taxon>
        <taxon>Acanthomorphata</taxon>
        <taxon>Carangaria</taxon>
        <taxon>Pleuronectiformes</taxon>
        <taxon>Pleuronectoidei</taxon>
        <taxon>Soleidae</taxon>
        <taxon>Solea</taxon>
    </lineage>
</organism>
<evidence type="ECO:0000256" key="1">
    <source>
        <dbReference type="SAM" id="Phobius"/>
    </source>
</evidence>
<protein>
    <submittedName>
        <fullName evidence="2">Uncharacterized protein</fullName>
    </submittedName>
</protein>
<sequence length="109" mass="13115">MRLRRLRRRRRRRRGLQRFHGFFRGESVTWEENLPPAFAADCPEPILSWFHTQTRQITALIHLLHIYIYSCSLPLWVWFVCAWSRFPSSEGVNSVQVTFRSRLLSCVPR</sequence>
<evidence type="ECO:0000313" key="2">
    <source>
        <dbReference type="EMBL" id="KAG7483283.1"/>
    </source>
</evidence>
<comment type="caution">
    <text evidence="2">The sequence shown here is derived from an EMBL/GenBank/DDBJ whole genome shotgun (WGS) entry which is preliminary data.</text>
</comment>
<dbReference type="AlphaFoldDB" id="A0AAV6Q5N7"/>
<keyword evidence="1" id="KW-1133">Transmembrane helix</keyword>
<dbReference type="Proteomes" id="UP000693946">
    <property type="component" value="Linkage Group LG7"/>
</dbReference>
<gene>
    <name evidence="2" type="ORF">JOB18_044296</name>
</gene>
<reference evidence="2 3" key="1">
    <citation type="journal article" date="2021" name="Sci. Rep.">
        <title>Chromosome anchoring in Senegalese sole (Solea senegalensis) reveals sex-associated markers and genome rearrangements in flatfish.</title>
        <authorList>
            <person name="Guerrero-Cozar I."/>
            <person name="Gomez-Garrido J."/>
            <person name="Berbel C."/>
            <person name="Martinez-Blanch J.F."/>
            <person name="Alioto T."/>
            <person name="Claros M.G."/>
            <person name="Gagnaire P.A."/>
            <person name="Manchado M."/>
        </authorList>
    </citation>
    <scope>NUCLEOTIDE SEQUENCE [LARGE SCALE GENOMIC DNA]</scope>
    <source>
        <strain evidence="2">Sse05_10M</strain>
    </source>
</reference>
<evidence type="ECO:0000313" key="3">
    <source>
        <dbReference type="Proteomes" id="UP000693946"/>
    </source>
</evidence>
<proteinExistence type="predicted"/>
<feature type="transmembrane region" description="Helical" evidence="1">
    <location>
        <begin position="57"/>
        <end position="79"/>
    </location>
</feature>